<name>A0A9Q1IH77_SYNKA</name>
<evidence type="ECO:0000313" key="2">
    <source>
        <dbReference type="Proteomes" id="UP001152622"/>
    </source>
</evidence>
<proteinExistence type="predicted"/>
<protein>
    <submittedName>
        <fullName evidence="1">Uncharacterized protein</fullName>
    </submittedName>
</protein>
<reference evidence="1" key="1">
    <citation type="journal article" date="2023" name="Science">
        <title>Genome structures resolve the early diversification of teleost fishes.</title>
        <authorList>
            <person name="Parey E."/>
            <person name="Louis A."/>
            <person name="Montfort J."/>
            <person name="Bouchez O."/>
            <person name="Roques C."/>
            <person name="Iampietro C."/>
            <person name="Lluch J."/>
            <person name="Castinel A."/>
            <person name="Donnadieu C."/>
            <person name="Desvignes T."/>
            <person name="Floi Bucao C."/>
            <person name="Jouanno E."/>
            <person name="Wen M."/>
            <person name="Mejri S."/>
            <person name="Dirks R."/>
            <person name="Jansen H."/>
            <person name="Henkel C."/>
            <person name="Chen W.J."/>
            <person name="Zahm M."/>
            <person name="Cabau C."/>
            <person name="Klopp C."/>
            <person name="Thompson A.W."/>
            <person name="Robinson-Rechavi M."/>
            <person name="Braasch I."/>
            <person name="Lecointre G."/>
            <person name="Bobe J."/>
            <person name="Postlethwait J.H."/>
            <person name="Berthelot C."/>
            <person name="Roest Crollius H."/>
            <person name="Guiguen Y."/>
        </authorList>
    </citation>
    <scope>NUCLEOTIDE SEQUENCE</scope>
    <source>
        <strain evidence="1">WJC10195</strain>
    </source>
</reference>
<organism evidence="1 2">
    <name type="scientific">Synaphobranchus kaupii</name>
    <name type="common">Kaup's arrowtooth eel</name>
    <dbReference type="NCBI Taxonomy" id="118154"/>
    <lineage>
        <taxon>Eukaryota</taxon>
        <taxon>Metazoa</taxon>
        <taxon>Chordata</taxon>
        <taxon>Craniata</taxon>
        <taxon>Vertebrata</taxon>
        <taxon>Euteleostomi</taxon>
        <taxon>Actinopterygii</taxon>
        <taxon>Neopterygii</taxon>
        <taxon>Teleostei</taxon>
        <taxon>Anguilliformes</taxon>
        <taxon>Synaphobranchidae</taxon>
        <taxon>Synaphobranchus</taxon>
    </lineage>
</organism>
<sequence length="144" mass="15358">MTGAAVSERPSLRTAVLLTANRAALVEQDHCVSFQSESGGAGRHRRCGKPTPALRDNGAFHCRDLRSTAVSAGAVNHPHCVSHGARAKTIGVTHRISRSCRLESDLCQSALLRGKLGSTLTSGIQPRSYELQALNRSFVGSDPR</sequence>
<accession>A0A9Q1IH77</accession>
<keyword evidence="2" id="KW-1185">Reference proteome</keyword>
<evidence type="ECO:0000313" key="1">
    <source>
        <dbReference type="EMBL" id="KAJ8339436.1"/>
    </source>
</evidence>
<comment type="caution">
    <text evidence="1">The sequence shown here is derived from an EMBL/GenBank/DDBJ whole genome shotgun (WGS) entry which is preliminary data.</text>
</comment>
<gene>
    <name evidence="1" type="ORF">SKAU_G00362220</name>
</gene>
<dbReference type="Proteomes" id="UP001152622">
    <property type="component" value="Chromosome 17"/>
</dbReference>
<dbReference type="EMBL" id="JAINUF010000017">
    <property type="protein sequence ID" value="KAJ8339436.1"/>
    <property type="molecule type" value="Genomic_DNA"/>
</dbReference>
<dbReference type="AlphaFoldDB" id="A0A9Q1IH77"/>